<feature type="chain" id="PRO_5020729505" evidence="2">
    <location>
        <begin position="27"/>
        <end position="94"/>
    </location>
</feature>
<dbReference type="Proteomes" id="UP000294887">
    <property type="component" value="Unassembled WGS sequence"/>
</dbReference>
<comment type="caution">
    <text evidence="3">The sequence shown here is derived from an EMBL/GenBank/DDBJ whole genome shotgun (WGS) entry which is preliminary data.</text>
</comment>
<organism evidence="3 4">
    <name type="scientific">Cocleimonas flava</name>
    <dbReference type="NCBI Taxonomy" id="634765"/>
    <lineage>
        <taxon>Bacteria</taxon>
        <taxon>Pseudomonadati</taxon>
        <taxon>Pseudomonadota</taxon>
        <taxon>Gammaproteobacteria</taxon>
        <taxon>Thiotrichales</taxon>
        <taxon>Thiotrichaceae</taxon>
        <taxon>Cocleimonas</taxon>
    </lineage>
</organism>
<dbReference type="RefSeq" id="WP_131906549.1">
    <property type="nucleotide sequence ID" value="NZ_BAAAFU010000006.1"/>
</dbReference>
<keyword evidence="1" id="KW-0472">Membrane</keyword>
<keyword evidence="2" id="KW-0732">Signal</keyword>
<dbReference type="OrthoDB" id="5573483at2"/>
<proteinExistence type="predicted"/>
<keyword evidence="4" id="KW-1185">Reference proteome</keyword>
<evidence type="ECO:0000313" key="4">
    <source>
        <dbReference type="Proteomes" id="UP000294887"/>
    </source>
</evidence>
<evidence type="ECO:0000256" key="2">
    <source>
        <dbReference type="SAM" id="SignalP"/>
    </source>
</evidence>
<keyword evidence="1" id="KW-1133">Transmembrane helix</keyword>
<evidence type="ECO:0000256" key="1">
    <source>
        <dbReference type="SAM" id="Phobius"/>
    </source>
</evidence>
<protein>
    <submittedName>
        <fullName evidence="3">Uncharacterized protein</fullName>
    </submittedName>
</protein>
<feature type="transmembrane region" description="Helical" evidence="1">
    <location>
        <begin position="68"/>
        <end position="89"/>
    </location>
</feature>
<dbReference type="AlphaFoldDB" id="A0A4R1ET69"/>
<name>A0A4R1ET69_9GAMM</name>
<keyword evidence="1" id="KW-0812">Transmembrane</keyword>
<feature type="transmembrane region" description="Helical" evidence="1">
    <location>
        <begin position="36"/>
        <end position="56"/>
    </location>
</feature>
<gene>
    <name evidence="3" type="ORF">EV695_2777</name>
</gene>
<dbReference type="EMBL" id="SMFQ01000004">
    <property type="protein sequence ID" value="TCJ84816.1"/>
    <property type="molecule type" value="Genomic_DNA"/>
</dbReference>
<evidence type="ECO:0000313" key="3">
    <source>
        <dbReference type="EMBL" id="TCJ84816.1"/>
    </source>
</evidence>
<accession>A0A4R1ET69</accession>
<sequence>MKLWYTYFLKVLPASALMLISPLAFAASAASEKISWMTMMFIGIAISLVVATILSIRNKNAEGFTMKFLFGGVYFWAVAFIQLLIFAAYTHFSK</sequence>
<feature type="signal peptide" evidence="2">
    <location>
        <begin position="1"/>
        <end position="26"/>
    </location>
</feature>
<reference evidence="3 4" key="1">
    <citation type="submission" date="2019-03" db="EMBL/GenBank/DDBJ databases">
        <title>Genomic Encyclopedia of Type Strains, Phase IV (KMG-IV): sequencing the most valuable type-strain genomes for metagenomic binning, comparative biology and taxonomic classification.</title>
        <authorList>
            <person name="Goeker M."/>
        </authorList>
    </citation>
    <scope>NUCLEOTIDE SEQUENCE [LARGE SCALE GENOMIC DNA]</scope>
    <source>
        <strain evidence="3 4">DSM 24830</strain>
    </source>
</reference>